<sequence length="93" mass="10359">MGNDLVSHKFEALAVKWQLISILLYCKNVSWVTGALANNHLQLAACCCCCCYFTMGLGRLLPVGALTMADWCVLCVLIPKDLFCRVCYAYNMD</sequence>
<dbReference type="AlphaFoldDB" id="A0A314XVA8"/>
<keyword evidence="2" id="KW-1185">Reference proteome</keyword>
<evidence type="ECO:0000313" key="2">
    <source>
        <dbReference type="Proteomes" id="UP000250321"/>
    </source>
</evidence>
<dbReference type="Proteomes" id="UP000250321">
    <property type="component" value="Unassembled WGS sequence"/>
</dbReference>
<accession>A0A314XVA8</accession>
<comment type="caution">
    <text evidence="1">The sequence shown here is derived from an EMBL/GenBank/DDBJ whole genome shotgun (WGS) entry which is preliminary data.</text>
</comment>
<protein>
    <submittedName>
        <fullName evidence="1">Uncharacterized protein</fullName>
    </submittedName>
</protein>
<evidence type="ECO:0000313" key="1">
    <source>
        <dbReference type="EMBL" id="PQP96478.1"/>
    </source>
</evidence>
<proteinExistence type="predicted"/>
<dbReference type="EMBL" id="PJQY01002099">
    <property type="protein sequence ID" value="PQP96478.1"/>
    <property type="molecule type" value="Genomic_DNA"/>
</dbReference>
<name>A0A314XVA8_PRUYE</name>
<organism evidence="1 2">
    <name type="scientific">Prunus yedoensis var. nudiflora</name>
    <dbReference type="NCBI Taxonomy" id="2094558"/>
    <lineage>
        <taxon>Eukaryota</taxon>
        <taxon>Viridiplantae</taxon>
        <taxon>Streptophyta</taxon>
        <taxon>Embryophyta</taxon>
        <taxon>Tracheophyta</taxon>
        <taxon>Spermatophyta</taxon>
        <taxon>Magnoliopsida</taxon>
        <taxon>eudicotyledons</taxon>
        <taxon>Gunneridae</taxon>
        <taxon>Pentapetalae</taxon>
        <taxon>rosids</taxon>
        <taxon>fabids</taxon>
        <taxon>Rosales</taxon>
        <taxon>Rosaceae</taxon>
        <taxon>Amygdaloideae</taxon>
        <taxon>Amygdaleae</taxon>
        <taxon>Prunus</taxon>
    </lineage>
</organism>
<reference evidence="1 2" key="1">
    <citation type="submission" date="2018-02" db="EMBL/GenBank/DDBJ databases">
        <title>Draft genome of wild Prunus yedoensis var. nudiflora.</title>
        <authorList>
            <person name="Baek S."/>
            <person name="Kim J.-H."/>
            <person name="Choi K."/>
            <person name="Kim G.-B."/>
            <person name="Cho A."/>
            <person name="Jang H."/>
            <person name="Shin C.-H."/>
            <person name="Yu H.-J."/>
            <person name="Mun J.-H."/>
        </authorList>
    </citation>
    <scope>NUCLEOTIDE SEQUENCE [LARGE SCALE GENOMIC DNA]</scope>
    <source>
        <strain evidence="2">cv. Jeju island</strain>
        <tissue evidence="1">Leaf</tissue>
    </source>
</reference>
<gene>
    <name evidence="1" type="ORF">Pyn_24557</name>
</gene>